<evidence type="ECO:0000256" key="1">
    <source>
        <dbReference type="SAM" id="MobiDB-lite"/>
    </source>
</evidence>
<evidence type="ECO:0000256" key="2">
    <source>
        <dbReference type="SAM" id="Phobius"/>
    </source>
</evidence>
<dbReference type="Gene3D" id="1.10.150.480">
    <property type="match status" value="1"/>
</dbReference>
<sequence>MASRFHPLRVGAAVLGASVALMAAAAPMAIADDGKDNHGHAKPRDGKRDTPLASVDETHGYNVVLKGDKFATEQTLLIPLKVENTNVLTYCVELNVEIDGKVKMTEVPWDKYPYDPSQHGAPGFKQNSQLINWVLQNSYPNVTPDALGAAITKAGGTLHDGLNAHEAITATQAAIWHLSDGADLDENNATPYNGAEAGADVVAAYKYLLKNAKAVQEPTPGLSLLPSEKTGKTGELIGPFTVKTTASKVDLSKNLPNGVTLTDKDGKAIDKVVDGTEIYVKVPADAKEGNGGFSVDAEAHLKAGRLFVGADAKGNALTQSLIVAKPTDVKLHQEAKANWTVAPVVTTTTPVPSTTTSAPAPSTPVTTTTPVPVPVPASNDTPLAYTGASVIGAIVAGVVLVGAGVGALFFVRRRRAN</sequence>
<dbReference type="Proteomes" id="UP000019225">
    <property type="component" value="Chromosome"/>
</dbReference>
<keyword evidence="3" id="KW-0732">Signal</keyword>
<gene>
    <name evidence="5" type="ORF">KALB_208</name>
</gene>
<feature type="region of interest" description="Disordered" evidence="1">
    <location>
        <begin position="349"/>
        <end position="373"/>
    </location>
</feature>
<feature type="signal peptide" evidence="3">
    <location>
        <begin position="1"/>
        <end position="31"/>
    </location>
</feature>
<organism evidence="5 6">
    <name type="scientific">Kutzneria albida DSM 43870</name>
    <dbReference type="NCBI Taxonomy" id="1449976"/>
    <lineage>
        <taxon>Bacteria</taxon>
        <taxon>Bacillati</taxon>
        <taxon>Actinomycetota</taxon>
        <taxon>Actinomycetes</taxon>
        <taxon>Pseudonocardiales</taxon>
        <taxon>Pseudonocardiaceae</taxon>
        <taxon>Kutzneria</taxon>
    </lineage>
</organism>
<protein>
    <recommendedName>
        <fullName evidence="4">Thioester domain-containing protein</fullName>
    </recommendedName>
</protein>
<name>W5VYR3_9PSEU</name>
<keyword evidence="2" id="KW-0812">Transmembrane</keyword>
<feature type="region of interest" description="Disordered" evidence="1">
    <location>
        <begin position="32"/>
        <end position="53"/>
    </location>
</feature>
<evidence type="ECO:0000313" key="6">
    <source>
        <dbReference type="Proteomes" id="UP000019225"/>
    </source>
</evidence>
<dbReference type="NCBIfam" id="TIGR03934">
    <property type="entry name" value="TQXA_dom"/>
    <property type="match status" value="1"/>
</dbReference>
<dbReference type="STRING" id="1449976.KALB_208"/>
<evidence type="ECO:0000313" key="5">
    <source>
        <dbReference type="EMBL" id="AHH93585.1"/>
    </source>
</evidence>
<evidence type="ECO:0000259" key="4">
    <source>
        <dbReference type="Pfam" id="PF08341"/>
    </source>
</evidence>
<feature type="transmembrane region" description="Helical" evidence="2">
    <location>
        <begin position="383"/>
        <end position="411"/>
    </location>
</feature>
<proteinExistence type="predicted"/>
<dbReference type="Pfam" id="PF08341">
    <property type="entry name" value="TED"/>
    <property type="match status" value="1"/>
</dbReference>
<dbReference type="AlphaFoldDB" id="W5VYR3"/>
<keyword evidence="6" id="KW-1185">Reference proteome</keyword>
<feature type="chain" id="PRO_5004872712" description="Thioester domain-containing protein" evidence="3">
    <location>
        <begin position="32"/>
        <end position="417"/>
    </location>
</feature>
<feature type="compositionally biased region" description="Basic and acidic residues" evidence="1">
    <location>
        <begin position="32"/>
        <end position="50"/>
    </location>
</feature>
<dbReference type="EMBL" id="CP007155">
    <property type="protein sequence ID" value="AHH93585.1"/>
    <property type="molecule type" value="Genomic_DNA"/>
</dbReference>
<dbReference type="InterPro" id="IPR013552">
    <property type="entry name" value="Thioester_dom"/>
</dbReference>
<evidence type="ECO:0000256" key="3">
    <source>
        <dbReference type="SAM" id="SignalP"/>
    </source>
</evidence>
<feature type="domain" description="Thioester" evidence="4">
    <location>
        <begin position="89"/>
        <end position="213"/>
    </location>
</feature>
<dbReference type="KEGG" id="kal:KALB_208"/>
<keyword evidence="2" id="KW-0472">Membrane</keyword>
<dbReference type="HOGENOM" id="CLU_046281_0_0_11"/>
<dbReference type="eggNOG" id="COG3468">
    <property type="taxonomic scope" value="Bacteria"/>
</dbReference>
<feature type="compositionally biased region" description="Low complexity" evidence="1">
    <location>
        <begin position="349"/>
        <end position="370"/>
    </location>
</feature>
<keyword evidence="2" id="KW-1133">Transmembrane helix</keyword>
<dbReference type="InterPro" id="IPR023849">
    <property type="entry name" value="TQXA_dom"/>
</dbReference>
<accession>W5VYR3</accession>
<reference evidence="5 6" key="1">
    <citation type="journal article" date="2014" name="BMC Genomics">
        <title>Complete genome sequence of producer of the glycopeptide antibiotic Aculeximycin Kutzneria albida DSM 43870T, a representative of minor genus of Pseudonocardiaceae.</title>
        <authorList>
            <person name="Rebets Y."/>
            <person name="Tokovenko B."/>
            <person name="Lushchyk I."/>
            <person name="Ruckert C."/>
            <person name="Zaburannyi N."/>
            <person name="Bechthold A."/>
            <person name="Kalinowski J."/>
            <person name="Luzhetskyy A."/>
        </authorList>
    </citation>
    <scope>NUCLEOTIDE SEQUENCE [LARGE SCALE GENOMIC DNA]</scope>
    <source>
        <strain evidence="5">DSM 43870</strain>
    </source>
</reference>